<gene>
    <name evidence="1" type="ORF">PLOB_00035240</name>
</gene>
<dbReference type="EMBL" id="CALNXK010000493">
    <property type="protein sequence ID" value="CAH3186636.1"/>
    <property type="molecule type" value="Genomic_DNA"/>
</dbReference>
<evidence type="ECO:0000313" key="1">
    <source>
        <dbReference type="EMBL" id="CAH3186636.1"/>
    </source>
</evidence>
<comment type="caution">
    <text evidence="1">The sequence shown here is derived from an EMBL/GenBank/DDBJ whole genome shotgun (WGS) entry which is preliminary data.</text>
</comment>
<reference evidence="1 2" key="1">
    <citation type="submission" date="2022-05" db="EMBL/GenBank/DDBJ databases">
        <authorList>
            <consortium name="Genoscope - CEA"/>
            <person name="William W."/>
        </authorList>
    </citation>
    <scope>NUCLEOTIDE SEQUENCE [LARGE SCALE GENOMIC DNA]</scope>
</reference>
<dbReference type="InterPro" id="IPR027417">
    <property type="entry name" value="P-loop_NTPase"/>
</dbReference>
<dbReference type="Proteomes" id="UP001159405">
    <property type="component" value="Unassembled WGS sequence"/>
</dbReference>
<keyword evidence="2" id="KW-1185">Reference proteome</keyword>
<sequence>MELAKEFAEAEAKCLRAKKTRIELLQEQTTGECGRGKYRNIFIYGDTNCGKSFILAPLKVIYKTFCNPATGSFAWLGAEDAEVIFLNDFRWHPKIIAWADFLQALEGDTVHLPTPKNVCSRGLELIKDTPFFATSDAPLVLIKAGAIDSTNTRIMNVRWRFYHFWNQIPPEEQQELIPCGRCFAKFI</sequence>
<dbReference type="SUPFAM" id="SSF52540">
    <property type="entry name" value="P-loop containing nucleoside triphosphate hydrolases"/>
    <property type="match status" value="1"/>
</dbReference>
<proteinExistence type="predicted"/>
<evidence type="ECO:0008006" key="3">
    <source>
        <dbReference type="Google" id="ProtNLM"/>
    </source>
</evidence>
<protein>
    <recommendedName>
        <fullName evidence="3">Replication associated protein</fullName>
    </recommendedName>
</protein>
<accession>A0ABN8S7B8</accession>
<dbReference type="Gene3D" id="3.40.50.300">
    <property type="entry name" value="P-loop containing nucleotide triphosphate hydrolases"/>
    <property type="match status" value="1"/>
</dbReference>
<name>A0ABN8S7B8_9CNID</name>
<evidence type="ECO:0000313" key="2">
    <source>
        <dbReference type="Proteomes" id="UP001159405"/>
    </source>
</evidence>
<organism evidence="1 2">
    <name type="scientific">Porites lobata</name>
    <dbReference type="NCBI Taxonomy" id="104759"/>
    <lineage>
        <taxon>Eukaryota</taxon>
        <taxon>Metazoa</taxon>
        <taxon>Cnidaria</taxon>
        <taxon>Anthozoa</taxon>
        <taxon>Hexacorallia</taxon>
        <taxon>Scleractinia</taxon>
        <taxon>Fungiina</taxon>
        <taxon>Poritidae</taxon>
        <taxon>Porites</taxon>
    </lineage>
</organism>
<feature type="non-terminal residue" evidence="1">
    <location>
        <position position="187"/>
    </location>
</feature>